<organism evidence="2 3">
    <name type="scientific">Flemingia macrophylla</name>
    <dbReference type="NCBI Taxonomy" id="520843"/>
    <lineage>
        <taxon>Eukaryota</taxon>
        <taxon>Viridiplantae</taxon>
        <taxon>Streptophyta</taxon>
        <taxon>Embryophyta</taxon>
        <taxon>Tracheophyta</taxon>
        <taxon>Spermatophyta</taxon>
        <taxon>Magnoliopsida</taxon>
        <taxon>eudicotyledons</taxon>
        <taxon>Gunneridae</taxon>
        <taxon>Pentapetalae</taxon>
        <taxon>rosids</taxon>
        <taxon>fabids</taxon>
        <taxon>Fabales</taxon>
        <taxon>Fabaceae</taxon>
        <taxon>Papilionoideae</taxon>
        <taxon>50 kb inversion clade</taxon>
        <taxon>NPAAA clade</taxon>
        <taxon>indigoferoid/millettioid clade</taxon>
        <taxon>Phaseoleae</taxon>
        <taxon>Flemingia</taxon>
    </lineage>
</organism>
<evidence type="ECO:0000313" key="3">
    <source>
        <dbReference type="Proteomes" id="UP001603857"/>
    </source>
</evidence>
<gene>
    <name evidence="2" type="ORF">Fmac_028998</name>
</gene>
<dbReference type="InterPro" id="IPR011990">
    <property type="entry name" value="TPR-like_helical_dom_sf"/>
</dbReference>
<accession>A0ABD1L940</accession>
<proteinExistence type="predicted"/>
<dbReference type="InterPro" id="IPR002885">
    <property type="entry name" value="PPR_rpt"/>
</dbReference>
<evidence type="ECO:0008006" key="4">
    <source>
        <dbReference type="Google" id="ProtNLM"/>
    </source>
</evidence>
<dbReference type="EMBL" id="JBGMDY010000010">
    <property type="protein sequence ID" value="KAL2320029.1"/>
    <property type="molecule type" value="Genomic_DNA"/>
</dbReference>
<name>A0ABD1L940_9FABA</name>
<reference evidence="2 3" key="1">
    <citation type="submission" date="2024-08" db="EMBL/GenBank/DDBJ databases">
        <title>Insights into the chromosomal genome structure of Flemingia macrophylla.</title>
        <authorList>
            <person name="Ding Y."/>
            <person name="Zhao Y."/>
            <person name="Bi W."/>
            <person name="Wu M."/>
            <person name="Zhao G."/>
            <person name="Gong Y."/>
            <person name="Li W."/>
            <person name="Zhang P."/>
        </authorList>
    </citation>
    <scope>NUCLEOTIDE SEQUENCE [LARGE SCALE GENOMIC DNA]</scope>
    <source>
        <strain evidence="2">DYQJB</strain>
        <tissue evidence="2">Leaf</tissue>
    </source>
</reference>
<keyword evidence="1" id="KW-0677">Repeat</keyword>
<keyword evidence="3" id="KW-1185">Reference proteome</keyword>
<comment type="caution">
    <text evidence="2">The sequence shown here is derived from an EMBL/GenBank/DDBJ whole genome shotgun (WGS) entry which is preliminary data.</text>
</comment>
<evidence type="ECO:0000313" key="2">
    <source>
        <dbReference type="EMBL" id="KAL2320029.1"/>
    </source>
</evidence>
<dbReference type="Gene3D" id="1.25.40.10">
    <property type="entry name" value="Tetratricopeptide repeat domain"/>
    <property type="match status" value="1"/>
</dbReference>
<dbReference type="Pfam" id="PF13041">
    <property type="entry name" value="PPR_2"/>
    <property type="match status" value="1"/>
</dbReference>
<evidence type="ECO:0000256" key="1">
    <source>
        <dbReference type="ARBA" id="ARBA00022737"/>
    </source>
</evidence>
<sequence>MKSRDLPVIVHTFTALVRRYMRAGLAAETVHTFNRIEKAAIPTLEAPEPNGAHRMYARMKELKCQPNTLTYNILMRMFAESKSNDMVLKMKEMDENKVESCILIFNY</sequence>
<dbReference type="AlphaFoldDB" id="A0ABD1L940"/>
<dbReference type="Proteomes" id="UP001603857">
    <property type="component" value="Unassembled WGS sequence"/>
</dbReference>
<protein>
    <recommendedName>
        <fullName evidence="4">Pentatricopeptide repeat-containing protein</fullName>
    </recommendedName>
</protein>